<protein>
    <submittedName>
        <fullName evidence="2">Uncharacterized protein</fullName>
    </submittedName>
</protein>
<evidence type="ECO:0000313" key="2">
    <source>
        <dbReference type="EMBL" id="KPW64054.1"/>
    </source>
</evidence>
<evidence type="ECO:0000313" key="3">
    <source>
        <dbReference type="Proteomes" id="UP000050564"/>
    </source>
</evidence>
<dbReference type="EMBL" id="LJPX01000635">
    <property type="protein sequence ID" value="KPW64054.1"/>
    <property type="molecule type" value="Genomic_DNA"/>
</dbReference>
<proteinExistence type="predicted"/>
<dbReference type="Proteomes" id="UP000050564">
    <property type="component" value="Unassembled WGS sequence"/>
</dbReference>
<accession>A0A0N8QUD1</accession>
<reference evidence="2 3" key="1">
    <citation type="submission" date="2015-09" db="EMBL/GenBank/DDBJ databases">
        <title>Genome announcement of multiple Pseudomonas syringae strains.</title>
        <authorList>
            <person name="Thakur S."/>
            <person name="Wang P.W."/>
            <person name="Gong Y."/>
            <person name="Weir B.S."/>
            <person name="Guttman D.S."/>
        </authorList>
    </citation>
    <scope>NUCLEOTIDE SEQUENCE [LARGE SCALE GENOMIC DNA]</scope>
    <source>
        <strain evidence="2 3">ICMP2823</strain>
    </source>
</reference>
<feature type="region of interest" description="Disordered" evidence="1">
    <location>
        <begin position="20"/>
        <end position="52"/>
    </location>
</feature>
<name>A0A0N8QUD1_PSECA</name>
<dbReference type="PATRIC" id="fig|86840.3.peg.1340"/>
<evidence type="ECO:0000256" key="1">
    <source>
        <dbReference type="SAM" id="MobiDB-lite"/>
    </source>
</evidence>
<dbReference type="AlphaFoldDB" id="A0A0N8QUD1"/>
<comment type="caution">
    <text evidence="2">The sequence shown here is derived from an EMBL/GenBank/DDBJ whole genome shotgun (WGS) entry which is preliminary data.</text>
</comment>
<sequence length="52" mass="5312">MLCLGHGAGFRSVYAWLSSGQGKPLASSRSAYHTDASSGAGATDGNKPEEAR</sequence>
<organism evidence="2 3">
    <name type="scientific">Pseudomonas cannabina</name>
    <dbReference type="NCBI Taxonomy" id="86840"/>
    <lineage>
        <taxon>Bacteria</taxon>
        <taxon>Pseudomonadati</taxon>
        <taxon>Pseudomonadota</taxon>
        <taxon>Gammaproteobacteria</taxon>
        <taxon>Pseudomonadales</taxon>
        <taxon>Pseudomonadaceae</taxon>
        <taxon>Pseudomonas</taxon>
    </lineage>
</organism>
<gene>
    <name evidence="2" type="ORF">ALO81_101980</name>
</gene>
<feature type="compositionally biased region" description="Polar residues" evidence="1">
    <location>
        <begin position="27"/>
        <end position="37"/>
    </location>
</feature>